<reference evidence="2 3" key="1">
    <citation type="submission" date="2015-12" db="EMBL/GenBank/DDBJ databases">
        <authorList>
            <person name="Shamseldin A."/>
            <person name="Moawad H."/>
            <person name="Abd El-Rahim W.M."/>
            <person name="Sadowsky M.J."/>
        </authorList>
    </citation>
    <scope>NUCLEOTIDE SEQUENCE [LARGE SCALE GENOMIC DNA]</scope>
    <source>
        <strain evidence="2 3">Ar51</strain>
    </source>
</reference>
<dbReference type="PANTHER" id="PTHR36456">
    <property type="entry name" value="UPF0232 PROTEIN SCO3875"/>
    <property type="match status" value="1"/>
</dbReference>
<feature type="compositionally biased region" description="Basic and acidic residues" evidence="1">
    <location>
        <begin position="27"/>
        <end position="40"/>
    </location>
</feature>
<name>A0A0U3QMG2_9MICC</name>
<dbReference type="PANTHER" id="PTHR36456:SF1">
    <property type="entry name" value="UPF0232 PROTEIN SCO3875"/>
    <property type="match status" value="1"/>
</dbReference>
<dbReference type="KEGG" id="psul:AU252_10310"/>
<dbReference type="RefSeq" id="WP_058930632.1">
    <property type="nucleotide sequence ID" value="NZ_CP013747.1"/>
</dbReference>
<sequence length="185" mass="19758">MNKDEKGGLQPGRDPDNIDAPQAALNRMREAAAARGEIRRKAPPKAGAAKTKGGIRDTRGFSQFHSTGRDPLGLGKVVGRLVAERGWSSPVAVGSVMAEWATLVGPEISAHCIPESFTDTTLHVRCDSTAWSTQLRLLSNSLLEKFRTELGDGVVTSIQVLGPSAPSWRKGGRTVNGRGPRDTYG</sequence>
<organism evidence="2">
    <name type="scientific">Pseudarthrobacter sulfonivorans</name>
    <dbReference type="NCBI Taxonomy" id="121292"/>
    <lineage>
        <taxon>Bacteria</taxon>
        <taxon>Bacillati</taxon>
        <taxon>Actinomycetota</taxon>
        <taxon>Actinomycetes</taxon>
        <taxon>Micrococcales</taxon>
        <taxon>Micrococcaceae</taxon>
        <taxon>Pseudarthrobacter</taxon>
    </lineage>
</organism>
<dbReference type="Proteomes" id="UP000065151">
    <property type="component" value="Chromosome"/>
</dbReference>
<protein>
    <submittedName>
        <fullName evidence="2">RNA-binding protein</fullName>
    </submittedName>
</protein>
<accession>A0A0U3QMG2</accession>
<proteinExistence type="predicted"/>
<feature type="region of interest" description="Disordered" evidence="1">
    <location>
        <begin position="1"/>
        <end position="66"/>
    </location>
</feature>
<evidence type="ECO:0000313" key="2">
    <source>
        <dbReference type="EMBL" id="ALV41492.1"/>
    </source>
</evidence>
<dbReference type="InterPro" id="IPR007922">
    <property type="entry name" value="DciA-like"/>
</dbReference>
<feature type="region of interest" description="Disordered" evidence="1">
    <location>
        <begin position="166"/>
        <end position="185"/>
    </location>
</feature>
<gene>
    <name evidence="2" type="ORF">AU252_10310</name>
</gene>
<dbReference type="STRING" id="121292.AU252_10310"/>
<evidence type="ECO:0000256" key="1">
    <source>
        <dbReference type="SAM" id="MobiDB-lite"/>
    </source>
</evidence>
<dbReference type="AlphaFoldDB" id="A0A0U3QMG2"/>
<evidence type="ECO:0000313" key="3">
    <source>
        <dbReference type="Proteomes" id="UP000065151"/>
    </source>
</evidence>
<dbReference type="Pfam" id="PF05258">
    <property type="entry name" value="DciA"/>
    <property type="match status" value="1"/>
</dbReference>
<dbReference type="EMBL" id="CP013747">
    <property type="protein sequence ID" value="ALV41492.1"/>
    <property type="molecule type" value="Genomic_DNA"/>
</dbReference>